<reference evidence="3" key="2">
    <citation type="submission" date="2025-08" db="UniProtKB">
        <authorList>
            <consortium name="Ensembl"/>
        </authorList>
    </citation>
    <scope>IDENTIFICATION</scope>
</reference>
<dbReference type="InParanoid" id="A0A665TCE5"/>
<sequence length="179" mass="19914">MITWKQAHAKLSASIVKTGVGLLGDDLSQSTAWAEGQHSGHCAVIGDDQLWYSDLCSSEYHVYCSSGERVNFHEVKLNWSKAVLYCKDLNYDLAIIMETSRAKSSLGGWIGLYQQAGNNWDWISDGPSDYRNWAPGEPLTADCASFDATTQKWYSKKCSQKLPFLCTLGMNELDGDITK</sequence>
<dbReference type="Pfam" id="PF00059">
    <property type="entry name" value="Lectin_C"/>
    <property type="match status" value="1"/>
</dbReference>
<name>A0A665TCE5_ECHNA</name>
<dbReference type="PROSITE" id="PS00615">
    <property type="entry name" value="C_TYPE_LECTIN_1"/>
    <property type="match status" value="1"/>
</dbReference>
<dbReference type="CDD" id="cd00037">
    <property type="entry name" value="CLECT"/>
    <property type="match status" value="1"/>
</dbReference>
<dbReference type="Gene3D" id="3.10.100.10">
    <property type="entry name" value="Mannose-Binding Protein A, subunit A"/>
    <property type="match status" value="1"/>
</dbReference>
<dbReference type="PANTHER" id="PTHR45784:SF5">
    <property type="entry name" value="C-TYPE LECTIN DOMAIN FAMILY 20 MEMBER A-RELATED"/>
    <property type="match status" value="1"/>
</dbReference>
<evidence type="ECO:0000313" key="3">
    <source>
        <dbReference type="Ensembl" id="ENSENLP00000004593.1"/>
    </source>
</evidence>
<keyword evidence="4" id="KW-1185">Reference proteome</keyword>
<reference evidence="3" key="1">
    <citation type="submission" date="2021-04" db="EMBL/GenBank/DDBJ databases">
        <authorList>
            <consortium name="Wellcome Sanger Institute Data Sharing"/>
        </authorList>
    </citation>
    <scope>NUCLEOTIDE SEQUENCE [LARGE SCALE GENOMIC DNA]</scope>
</reference>
<protein>
    <recommendedName>
        <fullName evidence="2">C-type lectin domain-containing protein</fullName>
    </recommendedName>
</protein>
<dbReference type="InterPro" id="IPR016186">
    <property type="entry name" value="C-type_lectin-like/link_sf"/>
</dbReference>
<feature type="domain" description="C-type lectin" evidence="2">
    <location>
        <begin position="60"/>
        <end position="167"/>
    </location>
</feature>
<reference evidence="3" key="3">
    <citation type="submission" date="2025-09" db="UniProtKB">
        <authorList>
            <consortium name="Ensembl"/>
        </authorList>
    </citation>
    <scope>IDENTIFICATION</scope>
</reference>
<dbReference type="InterPro" id="IPR016187">
    <property type="entry name" value="CTDL_fold"/>
</dbReference>
<keyword evidence="1" id="KW-1015">Disulfide bond</keyword>
<organism evidence="3 4">
    <name type="scientific">Echeneis naucrates</name>
    <name type="common">Live sharksucker</name>
    <dbReference type="NCBI Taxonomy" id="173247"/>
    <lineage>
        <taxon>Eukaryota</taxon>
        <taxon>Metazoa</taxon>
        <taxon>Chordata</taxon>
        <taxon>Craniata</taxon>
        <taxon>Vertebrata</taxon>
        <taxon>Euteleostomi</taxon>
        <taxon>Actinopterygii</taxon>
        <taxon>Neopterygii</taxon>
        <taxon>Teleostei</taxon>
        <taxon>Neoteleostei</taxon>
        <taxon>Acanthomorphata</taxon>
        <taxon>Carangaria</taxon>
        <taxon>Carangiformes</taxon>
        <taxon>Echeneidae</taxon>
        <taxon>Echeneis</taxon>
    </lineage>
</organism>
<dbReference type="SUPFAM" id="SSF56436">
    <property type="entry name" value="C-type lectin-like"/>
    <property type="match status" value="1"/>
</dbReference>
<dbReference type="InterPro" id="IPR018378">
    <property type="entry name" value="C-type_lectin_CS"/>
</dbReference>
<dbReference type="SMART" id="SM00034">
    <property type="entry name" value="CLECT"/>
    <property type="match status" value="1"/>
</dbReference>
<dbReference type="InterPro" id="IPR001304">
    <property type="entry name" value="C-type_lectin-like"/>
</dbReference>
<dbReference type="Proteomes" id="UP000472264">
    <property type="component" value="Chromosome 6"/>
</dbReference>
<dbReference type="OMA" id="YQGEDET"/>
<dbReference type="PROSITE" id="PS50041">
    <property type="entry name" value="C_TYPE_LECTIN_2"/>
    <property type="match status" value="1"/>
</dbReference>
<dbReference type="AlphaFoldDB" id="A0A665TCE5"/>
<evidence type="ECO:0000313" key="4">
    <source>
        <dbReference type="Proteomes" id="UP000472264"/>
    </source>
</evidence>
<evidence type="ECO:0000259" key="2">
    <source>
        <dbReference type="PROSITE" id="PS50041"/>
    </source>
</evidence>
<proteinExistence type="predicted"/>
<dbReference type="Ensembl" id="ENSENLT00000004841.1">
    <property type="protein sequence ID" value="ENSENLP00000004593.1"/>
    <property type="gene ID" value="ENSENLG00000002308.1"/>
</dbReference>
<accession>A0A665TCE5</accession>
<dbReference type="PANTHER" id="PTHR45784">
    <property type="entry name" value="C-TYPE LECTIN DOMAIN FAMILY 20 MEMBER A-RELATED"/>
    <property type="match status" value="1"/>
</dbReference>
<evidence type="ECO:0000256" key="1">
    <source>
        <dbReference type="ARBA" id="ARBA00023157"/>
    </source>
</evidence>